<dbReference type="GO" id="GO:0044780">
    <property type="term" value="P:bacterial-type flagellum assembly"/>
    <property type="evidence" value="ECO:0007669"/>
    <property type="project" value="InterPro"/>
</dbReference>
<dbReference type="InterPro" id="IPR037925">
    <property type="entry name" value="FlgE/F/G-like"/>
</dbReference>
<evidence type="ECO:0000256" key="2">
    <source>
        <dbReference type="ARBA" id="ARBA00009677"/>
    </source>
</evidence>
<dbReference type="SUPFAM" id="SSF117143">
    <property type="entry name" value="Flagellar hook protein flgE"/>
    <property type="match status" value="2"/>
</dbReference>
<evidence type="ECO:0000259" key="8">
    <source>
        <dbReference type="Pfam" id="PF22692"/>
    </source>
</evidence>
<dbReference type="Gene3D" id="2.60.98.20">
    <property type="entry name" value="Flagellar hook protein FlgE"/>
    <property type="match status" value="1"/>
</dbReference>
<gene>
    <name evidence="9" type="ORF">GT348_09055</name>
</gene>
<keyword evidence="10" id="KW-1185">Reference proteome</keyword>
<geneLocation type="plasmid" evidence="9 10">
    <name>unnamed1</name>
</geneLocation>
<keyword evidence="9" id="KW-0966">Cell projection</keyword>
<dbReference type="InterPro" id="IPR011491">
    <property type="entry name" value="FlgE_D2"/>
</dbReference>
<evidence type="ECO:0000256" key="1">
    <source>
        <dbReference type="ARBA" id="ARBA00004117"/>
    </source>
</evidence>
<dbReference type="InterPro" id="IPR020013">
    <property type="entry name" value="Flagellar_FlgE/F/G"/>
</dbReference>
<evidence type="ECO:0000313" key="10">
    <source>
        <dbReference type="Proteomes" id="UP000463975"/>
    </source>
</evidence>
<dbReference type="RefSeq" id="WP_160619552.1">
    <property type="nucleotide sequence ID" value="NZ_CP047653.1"/>
</dbReference>
<dbReference type="GO" id="GO:0071978">
    <property type="term" value="P:bacterial-type flagellum-dependent swarming motility"/>
    <property type="evidence" value="ECO:0007669"/>
    <property type="project" value="TreeGrafter"/>
</dbReference>
<keyword evidence="9" id="KW-0969">Cilium</keyword>
<dbReference type="Pfam" id="PF22692">
    <property type="entry name" value="LlgE_F_G_D1"/>
    <property type="match status" value="1"/>
</dbReference>
<reference evidence="9 10" key="1">
    <citation type="submission" date="2020-01" db="EMBL/GenBank/DDBJ databases">
        <title>Genome sequencing of strain KACC 21507.</title>
        <authorList>
            <person name="Heo J."/>
            <person name="Kim S.-J."/>
            <person name="Kim J.-S."/>
            <person name="Hong S.-B."/>
            <person name="Kwon S.-W."/>
        </authorList>
    </citation>
    <scope>NUCLEOTIDE SEQUENCE [LARGE SCALE GENOMIC DNA]</scope>
    <source>
        <strain evidence="9 10">KACC 21507</strain>
        <plasmid evidence="9 10">unnamed1</plasmid>
    </source>
</reference>
<feature type="domain" description="Flagellar hook protein FlgE/F/G-like D1" evidence="8">
    <location>
        <begin position="88"/>
        <end position="139"/>
    </location>
</feature>
<evidence type="ECO:0000259" key="7">
    <source>
        <dbReference type="Pfam" id="PF07559"/>
    </source>
</evidence>
<dbReference type="Pfam" id="PF07559">
    <property type="entry name" value="FlgE_D2"/>
    <property type="match status" value="1"/>
</dbReference>
<dbReference type="KEGG" id="bomb:GT348_09055"/>
<comment type="function">
    <text evidence="5">A flexible structure which links the flagellar filament to the drive apparatus in the basal body.</text>
</comment>
<keyword evidence="9" id="KW-0282">Flagellum</keyword>
<evidence type="ECO:0000256" key="4">
    <source>
        <dbReference type="ARBA" id="ARBA00023143"/>
    </source>
</evidence>
<accession>A0A6P1NCW0</accession>
<feature type="domain" description="Flagellar hook protein FlgE D2" evidence="7">
    <location>
        <begin position="180"/>
        <end position="316"/>
    </location>
</feature>
<dbReference type="InterPro" id="IPR010930">
    <property type="entry name" value="Flg_bb/hook_C_dom"/>
</dbReference>
<dbReference type="GO" id="GO:0005829">
    <property type="term" value="C:cytosol"/>
    <property type="evidence" value="ECO:0007669"/>
    <property type="project" value="TreeGrafter"/>
</dbReference>
<name>A0A6P1NCW0_9PROT</name>
<dbReference type="Pfam" id="PF06429">
    <property type="entry name" value="Flg_bbr_C"/>
    <property type="match status" value="1"/>
</dbReference>
<comment type="subcellular location">
    <subcellularLocation>
        <location evidence="1 5">Bacterial flagellum basal body</location>
    </subcellularLocation>
</comment>
<dbReference type="PRINTS" id="PR01005">
    <property type="entry name" value="FLGHOOKAP1"/>
</dbReference>
<dbReference type="PANTHER" id="PTHR30435">
    <property type="entry name" value="FLAGELLAR PROTEIN"/>
    <property type="match status" value="1"/>
</dbReference>
<dbReference type="AlphaFoldDB" id="A0A6P1NCW0"/>
<keyword evidence="9" id="KW-0614">Plasmid</keyword>
<dbReference type="InterPro" id="IPR002371">
    <property type="entry name" value="FlgK"/>
</dbReference>
<keyword evidence="4 5" id="KW-0975">Bacterial flagellum</keyword>
<dbReference type="NCBIfam" id="TIGR03506">
    <property type="entry name" value="FlgEFG_subfam"/>
    <property type="match status" value="2"/>
</dbReference>
<dbReference type="EMBL" id="CP047653">
    <property type="protein sequence ID" value="QHI96495.1"/>
    <property type="molecule type" value="Genomic_DNA"/>
</dbReference>
<dbReference type="Proteomes" id="UP000463975">
    <property type="component" value="Plasmid unnamed1"/>
</dbReference>
<dbReference type="InterPro" id="IPR053967">
    <property type="entry name" value="LlgE_F_G-like_D1"/>
</dbReference>
<evidence type="ECO:0000259" key="6">
    <source>
        <dbReference type="Pfam" id="PF06429"/>
    </source>
</evidence>
<protein>
    <recommendedName>
        <fullName evidence="3 5">Flagellar hook protein FlgE</fullName>
    </recommendedName>
</protein>
<evidence type="ECO:0000256" key="3">
    <source>
        <dbReference type="ARBA" id="ARBA00019015"/>
    </source>
</evidence>
<evidence type="ECO:0000256" key="5">
    <source>
        <dbReference type="RuleBase" id="RU362116"/>
    </source>
</evidence>
<dbReference type="PANTHER" id="PTHR30435:SF1">
    <property type="entry name" value="FLAGELLAR HOOK PROTEIN FLGE"/>
    <property type="match status" value="1"/>
</dbReference>
<dbReference type="GO" id="GO:0009424">
    <property type="term" value="C:bacterial-type flagellum hook"/>
    <property type="evidence" value="ECO:0007669"/>
    <property type="project" value="InterPro"/>
</dbReference>
<sequence>MAGVFNALTTAVSGINAQADAFINLSNNIANSQTTGYKADTTSFQDHVSGSGIAGKATSNTVSATTVQHVDNDGDSANSTNSMAMKLSGNGMFVVSKPSGSASANEVVFSSQKYYTRNGDFTIDKNGYIVNTSGYYLDGFSVDDNGVLTNSLGPLRIHNVEFHPTQTHTVTQQAVVGKVPTDMANYKPEDAQTYTTPSTTVYDSNHNPHNIAAKWTQSESNPLVWNVSVYDADGKGSIETNQYQVTFDPKGSLASIVDGATGEAVGSSVAGAPAEIPIHAKYGNNETLDMTLSLGTIGGKSGTVMATGDNVPSQSQAAPAAIDTAAKKIEMGKTVLGTSTGSNQSYMTSPVAAEGDQSFALKWTQTSSSPPTWSVQGVDPFNPDAAGDVHTVVFDSKGQVTSFDGSDDLGNASITFNGASYSLDVGSASLTTATSMSGDRTALTNDSVTSGKYKNASITTDGSIMAVFDNGYSQLIGKIPVASFNNRNALQAIDGQAYLATADSGTPQLGYIGENGGTALNTGMVEASTTDLTSDLSALIVAQEAYSANTKVITTADTLLQQTIAMKQ</sequence>
<dbReference type="GO" id="GO:0005198">
    <property type="term" value="F:structural molecule activity"/>
    <property type="evidence" value="ECO:0007669"/>
    <property type="project" value="InterPro"/>
</dbReference>
<evidence type="ECO:0000313" key="9">
    <source>
        <dbReference type="EMBL" id="QHI96495.1"/>
    </source>
</evidence>
<organism evidence="9 10">
    <name type="scientific">Aristophania vespae</name>
    <dbReference type="NCBI Taxonomy" id="2697033"/>
    <lineage>
        <taxon>Bacteria</taxon>
        <taxon>Pseudomonadati</taxon>
        <taxon>Pseudomonadota</taxon>
        <taxon>Alphaproteobacteria</taxon>
        <taxon>Acetobacterales</taxon>
        <taxon>Acetobacteraceae</taxon>
        <taxon>Aristophania</taxon>
    </lineage>
</organism>
<dbReference type="GO" id="GO:0009425">
    <property type="term" value="C:bacterial-type flagellum basal body"/>
    <property type="evidence" value="ECO:0007669"/>
    <property type="project" value="UniProtKB-SubCell"/>
</dbReference>
<proteinExistence type="inferred from homology"/>
<dbReference type="InterPro" id="IPR037058">
    <property type="entry name" value="Falgellar_hook_FlgE_sf"/>
</dbReference>
<feature type="domain" description="Flagellar basal-body/hook protein C-terminal" evidence="6">
    <location>
        <begin position="522"/>
        <end position="565"/>
    </location>
</feature>
<comment type="similarity">
    <text evidence="2 5">Belongs to the flagella basal body rod proteins family.</text>
</comment>